<keyword evidence="2" id="KW-0732">Signal</keyword>
<evidence type="ECO:0000256" key="1">
    <source>
        <dbReference type="SAM" id="MobiDB-lite"/>
    </source>
</evidence>
<dbReference type="InterPro" id="IPR038765">
    <property type="entry name" value="Papain-like_cys_pep_sf"/>
</dbReference>
<dbReference type="Proteomes" id="UP000005143">
    <property type="component" value="Unassembled WGS sequence"/>
</dbReference>
<evidence type="ECO:0000313" key="3">
    <source>
        <dbReference type="EMBL" id="EHN09857.1"/>
    </source>
</evidence>
<feature type="chain" id="PRO_5003531675" evidence="2">
    <location>
        <begin position="18"/>
        <end position="205"/>
    </location>
</feature>
<dbReference type="OrthoDB" id="5243658at2"/>
<keyword evidence="4" id="KW-1185">Reference proteome</keyword>
<dbReference type="AlphaFoldDB" id="H0E904"/>
<feature type="region of interest" description="Disordered" evidence="1">
    <location>
        <begin position="16"/>
        <end position="39"/>
    </location>
</feature>
<proteinExistence type="predicted"/>
<accession>H0E904</accession>
<name>H0E904_9ACTN</name>
<evidence type="ECO:0000256" key="2">
    <source>
        <dbReference type="SAM" id="SignalP"/>
    </source>
</evidence>
<dbReference type="PATRIC" id="fig|1097667.3.peg.3289"/>
<dbReference type="Gene3D" id="3.90.1720.10">
    <property type="entry name" value="endopeptidase domain like (from Nostoc punctiforme)"/>
    <property type="match status" value="1"/>
</dbReference>
<comment type="caution">
    <text evidence="3">The sequence shown here is derived from an EMBL/GenBank/DDBJ whole genome shotgun (WGS) entry which is preliminary data.</text>
</comment>
<gene>
    <name evidence="3" type="ORF">PAI11_33180</name>
</gene>
<evidence type="ECO:0000313" key="4">
    <source>
        <dbReference type="Proteomes" id="UP000005143"/>
    </source>
</evidence>
<dbReference type="RefSeq" id="WP_007577253.1">
    <property type="nucleotide sequence ID" value="NZ_AGUD01000249.1"/>
</dbReference>
<dbReference type="EMBL" id="AGUD01000249">
    <property type="protein sequence ID" value="EHN09857.1"/>
    <property type="molecule type" value="Genomic_DNA"/>
</dbReference>
<dbReference type="SUPFAM" id="SSF54001">
    <property type="entry name" value="Cysteine proteinases"/>
    <property type="match status" value="1"/>
</dbReference>
<sequence>MALTAVAAFGITGSASAAAPATGGLSTETTPAPAAAPAAPGSVAVPAGMRVTNGVKAKRYSGRTVDGRKAYFARVPLKAPAQVQQAVIAANKIVGKPYKWGGGHARVEDTGYDCSGTVSYALIGAGLLKTPLSSYEFDDLWKNAEQGAGQWISVYGNGGHAYAVIAGLRLDTSAAFDRGGSKGPQWRPNNRKDAKSFAVVHPLGL</sequence>
<reference evidence="3 4" key="1">
    <citation type="journal article" date="2013" name="Biodegradation">
        <title>Quantitative proteomic analysis of ibuprofen-degrading Patulibacter sp. strain I11.</title>
        <authorList>
            <person name="Almeida B."/>
            <person name="Kjeldal H."/>
            <person name="Lolas I."/>
            <person name="Knudsen A.D."/>
            <person name="Carvalho G."/>
            <person name="Nielsen K.L."/>
            <person name="Barreto Crespo M.T."/>
            <person name="Stensballe A."/>
            <person name="Nielsen J.L."/>
        </authorList>
    </citation>
    <scope>NUCLEOTIDE SEQUENCE [LARGE SCALE GENOMIC DNA]</scope>
    <source>
        <strain evidence="3 4">I11</strain>
    </source>
</reference>
<feature type="signal peptide" evidence="2">
    <location>
        <begin position="1"/>
        <end position="17"/>
    </location>
</feature>
<organism evidence="3 4">
    <name type="scientific">Patulibacter medicamentivorans</name>
    <dbReference type="NCBI Taxonomy" id="1097667"/>
    <lineage>
        <taxon>Bacteria</taxon>
        <taxon>Bacillati</taxon>
        <taxon>Actinomycetota</taxon>
        <taxon>Thermoleophilia</taxon>
        <taxon>Solirubrobacterales</taxon>
        <taxon>Patulibacteraceae</taxon>
        <taxon>Patulibacter</taxon>
    </lineage>
</organism>
<protein>
    <submittedName>
        <fullName evidence="3">Uncharacterized protein</fullName>
    </submittedName>
</protein>